<dbReference type="AlphaFoldDB" id="H2J4N0"/>
<reference evidence="3 4" key="1">
    <citation type="journal article" date="2012" name="J. Bacteriol.">
        <title>Complete Genome Sequence of the Thermophilic, Piezophilic, Heterotrophic Bacterium Marinitoga piezophila KA3.</title>
        <authorList>
            <person name="Lucas S."/>
            <person name="Han J."/>
            <person name="Lapidus A."/>
            <person name="Cheng J.F."/>
            <person name="Goodwin L.A."/>
            <person name="Pitluck S."/>
            <person name="Peters L."/>
            <person name="Mikhailova N."/>
            <person name="Teshima H."/>
            <person name="Detter J.C."/>
            <person name="Han C."/>
            <person name="Tapia R."/>
            <person name="Land M."/>
            <person name="Hauser L."/>
            <person name="Kyrpides N.C."/>
            <person name="Ivanova N."/>
            <person name="Pagani I."/>
            <person name="Vannier P."/>
            <person name="Oger P."/>
            <person name="Bartlett D.H."/>
            <person name="Noll K.M."/>
            <person name="Woyke T."/>
            <person name="Jebbar M."/>
        </authorList>
    </citation>
    <scope>NUCLEOTIDE SEQUENCE [LARGE SCALE GENOMIC DNA]</scope>
    <source>
        <strain evidence="4">DSM 14283 / JCM 11233 / KA3</strain>
    </source>
</reference>
<dbReference type="OrthoDB" id="9812068at2"/>
<dbReference type="SUPFAM" id="SSF50156">
    <property type="entry name" value="PDZ domain-like"/>
    <property type="match status" value="1"/>
</dbReference>
<accession>H2J4N0</accession>
<keyword evidence="3" id="KW-0645">Protease</keyword>
<dbReference type="SMART" id="SM00245">
    <property type="entry name" value="TSPc"/>
    <property type="match status" value="1"/>
</dbReference>
<dbReference type="eggNOG" id="COG0793">
    <property type="taxonomic scope" value="Bacteria"/>
</dbReference>
<feature type="domain" description="PDZ" evidence="2">
    <location>
        <begin position="81"/>
        <end position="136"/>
    </location>
</feature>
<dbReference type="InterPro" id="IPR036034">
    <property type="entry name" value="PDZ_sf"/>
</dbReference>
<dbReference type="GO" id="GO:0030288">
    <property type="term" value="C:outer membrane-bounded periplasmic space"/>
    <property type="evidence" value="ECO:0007669"/>
    <property type="project" value="TreeGrafter"/>
</dbReference>
<dbReference type="CDD" id="cd06567">
    <property type="entry name" value="Peptidase_S41"/>
    <property type="match status" value="1"/>
</dbReference>
<dbReference type="KEGG" id="mpz:Marpi_1582"/>
<dbReference type="Pfam" id="PF03572">
    <property type="entry name" value="Peptidase_S41"/>
    <property type="match status" value="1"/>
</dbReference>
<evidence type="ECO:0000313" key="3">
    <source>
        <dbReference type="EMBL" id="AEX85972.1"/>
    </source>
</evidence>
<keyword evidence="4" id="KW-1185">Reference proteome</keyword>
<protein>
    <submittedName>
        <fullName evidence="3">Periplasmic protease</fullName>
    </submittedName>
</protein>
<keyword evidence="1" id="KW-1133">Transmembrane helix</keyword>
<evidence type="ECO:0000259" key="2">
    <source>
        <dbReference type="PROSITE" id="PS50106"/>
    </source>
</evidence>
<dbReference type="Gene3D" id="3.90.226.10">
    <property type="entry name" value="2-enoyl-CoA Hydratase, Chain A, domain 1"/>
    <property type="match status" value="1"/>
</dbReference>
<keyword evidence="3" id="KW-0378">Hydrolase</keyword>
<feature type="transmembrane region" description="Helical" evidence="1">
    <location>
        <begin position="6"/>
        <end position="24"/>
    </location>
</feature>
<dbReference type="InterPro" id="IPR005151">
    <property type="entry name" value="Tail-specific_protease"/>
</dbReference>
<sequence>MGKTKFILNLLIVAAIFYLIWLNTEYKLKLHESNIFGKMYNCIKNNYYPELTDEEIDDMLYNAIQGLHTKYSDFIKSNKDYVDLASDYAYKLGFTGKYNFKKQAVEVSEVFFGSKVYKEGLRSGDYIIAINGKDVRRDDIPSFENTENFTITVLNKNRETFNISFSKRTGFYKMMDTKVIKEKEKKFLIIKINYFGEGLFEGFNDYINLAIERKIDNIIIDLRNNHGGSLNEAQKVLSLLSPQNVFYNIKLKNNYYMLSRIQNIKYRKELNNKKIVVIVNRFSASASELVGLYLRDNNLATVIGERTYGKSEILNTFSLDENRKIIIPVGQYISLNGENISGKGFEPNIKIEDPDFGIIYENIREPEEDLLLEKAIDICLKNPPSLS</sequence>
<dbReference type="GO" id="GO:0008236">
    <property type="term" value="F:serine-type peptidase activity"/>
    <property type="evidence" value="ECO:0007669"/>
    <property type="project" value="InterPro"/>
</dbReference>
<organism evidence="3 4">
    <name type="scientific">Marinitoga piezophila (strain DSM 14283 / JCM 11233 / KA3)</name>
    <dbReference type="NCBI Taxonomy" id="443254"/>
    <lineage>
        <taxon>Bacteria</taxon>
        <taxon>Thermotogati</taxon>
        <taxon>Thermotogota</taxon>
        <taxon>Thermotogae</taxon>
        <taxon>Petrotogales</taxon>
        <taxon>Petrotogaceae</taxon>
        <taxon>Marinitoga</taxon>
    </lineage>
</organism>
<evidence type="ECO:0000256" key="1">
    <source>
        <dbReference type="SAM" id="Phobius"/>
    </source>
</evidence>
<dbReference type="Proteomes" id="UP000007161">
    <property type="component" value="Chromosome"/>
</dbReference>
<dbReference type="Gene3D" id="2.30.42.10">
    <property type="match status" value="1"/>
</dbReference>
<dbReference type="SUPFAM" id="SSF52096">
    <property type="entry name" value="ClpP/crotonase"/>
    <property type="match status" value="1"/>
</dbReference>
<dbReference type="HOGENOM" id="CLU_713307_0_0_0"/>
<dbReference type="EMBL" id="CP003257">
    <property type="protein sequence ID" value="AEX85972.1"/>
    <property type="molecule type" value="Genomic_DNA"/>
</dbReference>
<dbReference type="STRING" id="443254.Marpi_1582"/>
<dbReference type="RefSeq" id="WP_014297043.1">
    <property type="nucleotide sequence ID" value="NC_016751.1"/>
</dbReference>
<keyword evidence="1" id="KW-0812">Transmembrane</keyword>
<dbReference type="GO" id="GO:0004175">
    <property type="term" value="F:endopeptidase activity"/>
    <property type="evidence" value="ECO:0007669"/>
    <property type="project" value="TreeGrafter"/>
</dbReference>
<dbReference type="GO" id="GO:0007165">
    <property type="term" value="P:signal transduction"/>
    <property type="evidence" value="ECO:0007669"/>
    <property type="project" value="TreeGrafter"/>
</dbReference>
<dbReference type="Pfam" id="PF00595">
    <property type="entry name" value="PDZ"/>
    <property type="match status" value="1"/>
</dbReference>
<gene>
    <name evidence="3" type="ordered locus">Marpi_1582</name>
</gene>
<dbReference type="PROSITE" id="PS50106">
    <property type="entry name" value="PDZ"/>
    <property type="match status" value="1"/>
</dbReference>
<dbReference type="GO" id="GO:0006508">
    <property type="term" value="P:proteolysis"/>
    <property type="evidence" value="ECO:0007669"/>
    <property type="project" value="UniProtKB-KW"/>
</dbReference>
<name>H2J4N0_MARPK</name>
<dbReference type="InterPro" id="IPR029045">
    <property type="entry name" value="ClpP/crotonase-like_dom_sf"/>
</dbReference>
<proteinExistence type="predicted"/>
<evidence type="ECO:0000313" key="4">
    <source>
        <dbReference type="Proteomes" id="UP000007161"/>
    </source>
</evidence>
<reference evidence="4" key="2">
    <citation type="submission" date="2012-01" db="EMBL/GenBank/DDBJ databases">
        <title>Complete sequence of chromosome of Marinitoga piezophila KA3.</title>
        <authorList>
            <person name="Lucas S."/>
            <person name="Han J."/>
            <person name="Lapidus A."/>
            <person name="Cheng J.-F."/>
            <person name="Goodwin L."/>
            <person name="Pitluck S."/>
            <person name="Peters L."/>
            <person name="Mikhailova N."/>
            <person name="Teshima H."/>
            <person name="Detter J.C."/>
            <person name="Han C."/>
            <person name="Tapia R."/>
            <person name="Land M."/>
            <person name="Hauser L."/>
            <person name="Kyrpides N."/>
            <person name="Ivanova N."/>
            <person name="Pagani I."/>
            <person name="Jebbar M."/>
            <person name="Vannier P."/>
            <person name="Oger P."/>
            <person name="Cario A."/>
            <person name="Bartlett D."/>
            <person name="Noll K.M."/>
            <person name="Woyke T."/>
        </authorList>
    </citation>
    <scope>NUCLEOTIDE SEQUENCE [LARGE SCALE GENOMIC DNA]</scope>
    <source>
        <strain evidence="4">DSM 14283 / JCM 11233 / KA3</strain>
    </source>
</reference>
<dbReference type="PANTHER" id="PTHR32060:SF30">
    <property type="entry name" value="CARBOXY-TERMINAL PROCESSING PROTEASE CTPA"/>
    <property type="match status" value="1"/>
</dbReference>
<keyword evidence="1" id="KW-0472">Membrane</keyword>
<dbReference type="PANTHER" id="PTHR32060">
    <property type="entry name" value="TAIL-SPECIFIC PROTEASE"/>
    <property type="match status" value="1"/>
</dbReference>
<dbReference type="InterPro" id="IPR001478">
    <property type="entry name" value="PDZ"/>
</dbReference>